<dbReference type="Proteomes" id="UP001162483">
    <property type="component" value="Unassembled WGS sequence"/>
</dbReference>
<sequence length="76" mass="8063">SSALCKKCFLILTSLILPFFQCPLLSPNKTLCGDTLHMLSLVCIAREGFLGGWGVHVISTGPISTVQTEVRGPASS</sequence>
<dbReference type="EMBL" id="CATNWA010014747">
    <property type="protein sequence ID" value="CAI9575458.1"/>
    <property type="molecule type" value="Genomic_DNA"/>
</dbReference>
<evidence type="ECO:0000256" key="1">
    <source>
        <dbReference type="SAM" id="SignalP"/>
    </source>
</evidence>
<reference evidence="2" key="1">
    <citation type="submission" date="2023-05" db="EMBL/GenBank/DDBJ databases">
        <authorList>
            <person name="Stuckert A."/>
        </authorList>
    </citation>
    <scope>NUCLEOTIDE SEQUENCE</scope>
</reference>
<accession>A0ABN9DT20</accession>
<feature type="non-terminal residue" evidence="2">
    <location>
        <position position="1"/>
    </location>
</feature>
<organism evidence="2 3">
    <name type="scientific">Staurois parvus</name>
    <dbReference type="NCBI Taxonomy" id="386267"/>
    <lineage>
        <taxon>Eukaryota</taxon>
        <taxon>Metazoa</taxon>
        <taxon>Chordata</taxon>
        <taxon>Craniata</taxon>
        <taxon>Vertebrata</taxon>
        <taxon>Euteleostomi</taxon>
        <taxon>Amphibia</taxon>
        <taxon>Batrachia</taxon>
        <taxon>Anura</taxon>
        <taxon>Neobatrachia</taxon>
        <taxon>Ranoidea</taxon>
        <taxon>Ranidae</taxon>
        <taxon>Staurois</taxon>
    </lineage>
</organism>
<proteinExistence type="predicted"/>
<feature type="signal peptide" evidence="1">
    <location>
        <begin position="1"/>
        <end position="18"/>
    </location>
</feature>
<keyword evidence="1" id="KW-0732">Signal</keyword>
<evidence type="ECO:0000313" key="2">
    <source>
        <dbReference type="EMBL" id="CAI9575458.1"/>
    </source>
</evidence>
<comment type="caution">
    <text evidence="2">The sequence shown here is derived from an EMBL/GenBank/DDBJ whole genome shotgun (WGS) entry which is preliminary data.</text>
</comment>
<gene>
    <name evidence="2" type="ORF">SPARVUS_LOCUS8199670</name>
</gene>
<keyword evidence="3" id="KW-1185">Reference proteome</keyword>
<feature type="chain" id="PRO_5046460040" evidence="1">
    <location>
        <begin position="19"/>
        <end position="76"/>
    </location>
</feature>
<protein>
    <submittedName>
        <fullName evidence="2">Uncharacterized protein</fullName>
    </submittedName>
</protein>
<evidence type="ECO:0000313" key="3">
    <source>
        <dbReference type="Proteomes" id="UP001162483"/>
    </source>
</evidence>
<name>A0ABN9DT20_9NEOB</name>